<dbReference type="InterPro" id="IPR006842">
    <property type="entry name" value="Transposase_31"/>
</dbReference>
<evidence type="ECO:0000259" key="2">
    <source>
        <dbReference type="Pfam" id="PF14261"/>
    </source>
</evidence>
<gene>
    <name evidence="3" type="ORF">NDR89_10630</name>
</gene>
<evidence type="ECO:0000259" key="1">
    <source>
        <dbReference type="Pfam" id="PF04754"/>
    </source>
</evidence>
<proteinExistence type="predicted"/>
<keyword evidence="4" id="KW-1185">Reference proteome</keyword>
<dbReference type="InterPro" id="IPR025587">
    <property type="entry name" value="DUF4351"/>
</dbReference>
<sequence>MPNHDACYKTLFSTPELVRDLLRDFVPGDWMRTLDFDTLERRSGTYVTDAFRQHASDMVWRIQAGGEWVYLYLLIEFQSTVDRHMAIRMTNYVTCLDLELIRGQNMLDGGRLPPVLPVVIYNGEGRWTATTDIADLSPRLPGELSGYQPRCKYLLVDASRYSDEELARLDNLVAAVFRFENATSEETLLDTVRWLRRRVADNPVLSNTFVRWLKDVGSRHRHAGLDFTNVHNLMEAEMSLSTNIARWKANYRLEGLQEGRLEGLQEGRQEGLQQGQAMMLRNMLAKRFGPLPAELETRLNGASAEQLQAWGERLLSAQHLADVFEA</sequence>
<evidence type="ECO:0000313" key="4">
    <source>
        <dbReference type="Proteomes" id="UP001056648"/>
    </source>
</evidence>
<dbReference type="EMBL" id="CP098736">
    <property type="protein sequence ID" value="USE80247.1"/>
    <property type="molecule type" value="Genomic_DNA"/>
</dbReference>
<dbReference type="PANTHER" id="PTHR34611:SF2">
    <property type="entry name" value="INACTIVE RECOMBINATION-PROMOTING NUCLEASE-LIKE PROTEIN RPNE-RELATED"/>
    <property type="match status" value="1"/>
</dbReference>
<name>A0ABY4VVI1_9BURK</name>
<dbReference type="Pfam" id="PF14261">
    <property type="entry name" value="DUF4351"/>
    <property type="match status" value="1"/>
</dbReference>
<accession>A0ABY4VVI1</accession>
<feature type="domain" description="DUF4351" evidence="2">
    <location>
        <begin position="269"/>
        <end position="323"/>
    </location>
</feature>
<dbReference type="InterPro" id="IPR051699">
    <property type="entry name" value="Rpn/YhgA-like_nuclease"/>
</dbReference>
<dbReference type="Proteomes" id="UP001056648">
    <property type="component" value="Chromosome 2"/>
</dbReference>
<dbReference type="RefSeq" id="WP_252253289.1">
    <property type="nucleotide sequence ID" value="NZ_CP098736.1"/>
</dbReference>
<reference evidence="3" key="1">
    <citation type="submission" date="2022-06" db="EMBL/GenBank/DDBJ databases">
        <title>Complete genome sequence and characterization of Cupriavidus gilardii QJ1 isolated from contaminating cells.</title>
        <authorList>
            <person name="Qi J."/>
        </authorList>
    </citation>
    <scope>NUCLEOTIDE SEQUENCE</scope>
    <source>
        <strain evidence="3">QJ1</strain>
    </source>
</reference>
<feature type="domain" description="Transposase (putative) YhgA-like" evidence="1">
    <location>
        <begin position="3"/>
        <end position="174"/>
    </location>
</feature>
<dbReference type="PANTHER" id="PTHR34611">
    <property type="match status" value="1"/>
</dbReference>
<dbReference type="Pfam" id="PF04754">
    <property type="entry name" value="Transposase_31"/>
    <property type="match status" value="1"/>
</dbReference>
<evidence type="ECO:0000313" key="3">
    <source>
        <dbReference type="EMBL" id="USE80247.1"/>
    </source>
</evidence>
<protein>
    <submittedName>
        <fullName evidence="3">Rpn family recombination-promoting nuclease/putative transposase</fullName>
    </submittedName>
</protein>
<organism evidence="3 4">
    <name type="scientific">Cupriavidus gilardii</name>
    <dbReference type="NCBI Taxonomy" id="82541"/>
    <lineage>
        <taxon>Bacteria</taxon>
        <taxon>Pseudomonadati</taxon>
        <taxon>Pseudomonadota</taxon>
        <taxon>Betaproteobacteria</taxon>
        <taxon>Burkholderiales</taxon>
        <taxon>Burkholderiaceae</taxon>
        <taxon>Cupriavidus</taxon>
    </lineage>
</organism>